<dbReference type="InterPro" id="IPR011032">
    <property type="entry name" value="GroES-like_sf"/>
</dbReference>
<dbReference type="GO" id="GO:0016491">
    <property type="term" value="F:oxidoreductase activity"/>
    <property type="evidence" value="ECO:0007669"/>
    <property type="project" value="InterPro"/>
</dbReference>
<dbReference type="Proteomes" id="UP000076738">
    <property type="component" value="Unassembled WGS sequence"/>
</dbReference>
<dbReference type="Gene3D" id="3.90.180.10">
    <property type="entry name" value="Medium-chain alcohol dehydrogenases, catalytic domain"/>
    <property type="match status" value="1"/>
</dbReference>
<dbReference type="PANTHER" id="PTHR43482:SF1">
    <property type="entry name" value="PROTEIN AST1-RELATED"/>
    <property type="match status" value="1"/>
</dbReference>
<keyword evidence="3" id="KW-1185">Reference proteome</keyword>
<dbReference type="Pfam" id="PF08240">
    <property type="entry name" value="ADH_N"/>
    <property type="match status" value="1"/>
</dbReference>
<sequence>MPDKLMRALVQTSYGPPSHSLTLQSLPKPALVPSSSDLLIRVVAASIAPAESLFLLGRLRVLGVFPLPDRLGIDFSGIVESAGEAAQAEGWKQGEEVLGCLPMCSKGVYQEFIIAPSGICVRKPGNLSWEEAACLPSKAMTALQALRKHEGGREAIFITGGLGGVGHYALQLAHGLLGFKKIYASVSTSKVSQLKSLYPWVDEVIDYKLIDPITVIPKGSLDVVFSTIGTPGPWMPYLARERPVPTLIEITTSPGSAVIQENWGLQLPWHARWLFDATAWWFRPRVPEGVKYLAHNTKIRLEDLKAVVREAAEGRLKPLVAGVFKLEDAVEAFELAQRGVGGKVVIRVAE</sequence>
<dbReference type="SMART" id="SM00829">
    <property type="entry name" value="PKS_ER"/>
    <property type="match status" value="1"/>
</dbReference>
<dbReference type="InterPro" id="IPR036291">
    <property type="entry name" value="NAD(P)-bd_dom_sf"/>
</dbReference>
<dbReference type="STRING" id="1330018.A0A167QND6"/>
<name>A0A167QND6_CALVF</name>
<dbReference type="Gene3D" id="3.40.50.720">
    <property type="entry name" value="NAD(P)-binding Rossmann-like Domain"/>
    <property type="match status" value="1"/>
</dbReference>
<dbReference type="SUPFAM" id="SSF50129">
    <property type="entry name" value="GroES-like"/>
    <property type="match status" value="1"/>
</dbReference>
<evidence type="ECO:0000313" key="2">
    <source>
        <dbReference type="EMBL" id="KZP00095.1"/>
    </source>
</evidence>
<organism evidence="2 3">
    <name type="scientific">Calocera viscosa (strain TUFC12733)</name>
    <dbReference type="NCBI Taxonomy" id="1330018"/>
    <lineage>
        <taxon>Eukaryota</taxon>
        <taxon>Fungi</taxon>
        <taxon>Dikarya</taxon>
        <taxon>Basidiomycota</taxon>
        <taxon>Agaricomycotina</taxon>
        <taxon>Dacrymycetes</taxon>
        <taxon>Dacrymycetales</taxon>
        <taxon>Dacrymycetaceae</taxon>
        <taxon>Calocera</taxon>
    </lineage>
</organism>
<dbReference type="InterPro" id="IPR020843">
    <property type="entry name" value="ER"/>
</dbReference>
<dbReference type="AlphaFoldDB" id="A0A167QND6"/>
<dbReference type="SUPFAM" id="SSF51735">
    <property type="entry name" value="NAD(P)-binding Rossmann-fold domains"/>
    <property type="match status" value="1"/>
</dbReference>
<dbReference type="InterPro" id="IPR013154">
    <property type="entry name" value="ADH-like_N"/>
</dbReference>
<dbReference type="Pfam" id="PF13602">
    <property type="entry name" value="ADH_zinc_N_2"/>
    <property type="match status" value="1"/>
</dbReference>
<accession>A0A167QND6</accession>
<gene>
    <name evidence="2" type="ORF">CALVIDRAFT_595505</name>
</gene>
<proteinExistence type="predicted"/>
<feature type="domain" description="Enoyl reductase (ER)" evidence="1">
    <location>
        <begin position="18"/>
        <end position="346"/>
    </location>
</feature>
<dbReference type="PANTHER" id="PTHR43482">
    <property type="entry name" value="PROTEIN AST1-RELATED"/>
    <property type="match status" value="1"/>
</dbReference>
<protein>
    <submittedName>
        <fullName evidence="2">GroES-like protein</fullName>
    </submittedName>
</protein>
<dbReference type="OrthoDB" id="3354375at2759"/>
<evidence type="ECO:0000259" key="1">
    <source>
        <dbReference type="SMART" id="SM00829"/>
    </source>
</evidence>
<dbReference type="InterPro" id="IPR052585">
    <property type="entry name" value="Lipid_raft_assoc_Zn_ADH"/>
</dbReference>
<reference evidence="2 3" key="1">
    <citation type="journal article" date="2016" name="Mol. Biol. Evol.">
        <title>Comparative Genomics of Early-Diverging Mushroom-Forming Fungi Provides Insights into the Origins of Lignocellulose Decay Capabilities.</title>
        <authorList>
            <person name="Nagy L.G."/>
            <person name="Riley R."/>
            <person name="Tritt A."/>
            <person name="Adam C."/>
            <person name="Daum C."/>
            <person name="Floudas D."/>
            <person name="Sun H."/>
            <person name="Yadav J.S."/>
            <person name="Pangilinan J."/>
            <person name="Larsson K.H."/>
            <person name="Matsuura K."/>
            <person name="Barry K."/>
            <person name="Labutti K."/>
            <person name="Kuo R."/>
            <person name="Ohm R.A."/>
            <person name="Bhattacharya S.S."/>
            <person name="Shirouzu T."/>
            <person name="Yoshinaga Y."/>
            <person name="Martin F.M."/>
            <person name="Grigoriev I.V."/>
            <person name="Hibbett D.S."/>
        </authorList>
    </citation>
    <scope>NUCLEOTIDE SEQUENCE [LARGE SCALE GENOMIC DNA]</scope>
    <source>
        <strain evidence="2 3">TUFC12733</strain>
    </source>
</reference>
<evidence type="ECO:0000313" key="3">
    <source>
        <dbReference type="Proteomes" id="UP000076738"/>
    </source>
</evidence>
<dbReference type="EMBL" id="KV417270">
    <property type="protein sequence ID" value="KZP00095.1"/>
    <property type="molecule type" value="Genomic_DNA"/>
</dbReference>
<dbReference type="CDD" id="cd05289">
    <property type="entry name" value="MDR_like_2"/>
    <property type="match status" value="1"/>
</dbReference>